<keyword evidence="2 8" id="KW-0479">Metal-binding</keyword>
<keyword evidence="6 8" id="KW-0051">Antiviral defense</keyword>
<name>A0A1L7D5N3_9CORY</name>
<dbReference type="GO" id="GO:0004520">
    <property type="term" value="F:DNA endonuclease activity"/>
    <property type="evidence" value="ECO:0007669"/>
    <property type="project" value="InterPro"/>
</dbReference>
<sequence>MNTPGMKPTQPSSLVRADDRLSFLYLEHCTIGKSSSALTATDENGVIHIPSATLSVLMLGPGTRVTHQAMCVIADSGMSVIWVGEQGVRYYAHGRPIGRNTRLLEAQAKIVSNTRLRLQAARTMYEMRFEGEDTSTLTMQQLRGREGARVRKIYREMSEKHSVKWSKRDYEVGNLMASDPINIALTAAHTSLYGLVHATIVALGCSPGLGVVHTGHDRSLVYDIADLYKAEVTIPIAFEAVVAMQDLEFTIDELPTYTRRACRNAFKQSRISNRIVADLKTIFLPDEAAAAEDESWFEDSVIHLWDNLHDRVVGGTNFEFDS</sequence>
<evidence type="ECO:0000256" key="3">
    <source>
        <dbReference type="ARBA" id="ARBA00022759"/>
    </source>
</evidence>
<comment type="subunit">
    <text evidence="8">Homodimer, forms a heterotetramer with a Cas2 homodimer.</text>
</comment>
<dbReference type="InterPro" id="IPR019851">
    <property type="entry name" value="CRISPR-assoc_Cas1_ECOLI"/>
</dbReference>
<evidence type="ECO:0000256" key="2">
    <source>
        <dbReference type="ARBA" id="ARBA00022723"/>
    </source>
</evidence>
<evidence type="ECO:0000313" key="10">
    <source>
        <dbReference type="Proteomes" id="UP000185491"/>
    </source>
</evidence>
<keyword evidence="7 8" id="KW-0238">DNA-binding</keyword>
<dbReference type="GO" id="GO:0016787">
    <property type="term" value="F:hydrolase activity"/>
    <property type="evidence" value="ECO:0007669"/>
    <property type="project" value="UniProtKB-KW"/>
</dbReference>
<keyword evidence="1 8" id="KW-0540">Nuclease</keyword>
<dbReference type="OrthoDB" id="9777847at2"/>
<dbReference type="Pfam" id="PF01867">
    <property type="entry name" value="Cas_Cas1"/>
    <property type="match status" value="2"/>
</dbReference>
<dbReference type="EMBL" id="CP009249">
    <property type="protein sequence ID" value="APT93242.1"/>
    <property type="molecule type" value="Genomic_DNA"/>
</dbReference>
<dbReference type="GO" id="GO:0043571">
    <property type="term" value="P:maintenance of CRISPR repeat elements"/>
    <property type="evidence" value="ECO:0007669"/>
    <property type="project" value="UniProtKB-UniRule"/>
</dbReference>
<comment type="cofactor">
    <cofactor evidence="8">
        <name>Mg(2+)</name>
        <dbReference type="ChEBI" id="CHEBI:18420"/>
    </cofactor>
    <cofactor evidence="8">
        <name>Mn(2+)</name>
        <dbReference type="ChEBI" id="CHEBI:29035"/>
    </cofactor>
</comment>
<dbReference type="CDD" id="cd09719">
    <property type="entry name" value="Cas1_I-E"/>
    <property type="match status" value="1"/>
</dbReference>
<dbReference type="InterPro" id="IPR050646">
    <property type="entry name" value="Cas1"/>
</dbReference>
<comment type="function">
    <text evidence="8">CRISPR (clustered regularly interspaced short palindromic repeat), is an adaptive immune system that provides protection against mobile genetic elements (viruses, transposable elements and conjugative plasmids). CRISPR clusters contain spacers, sequences complementary to antecedent mobile elements, and target invading nucleic acids. CRISPR clusters are transcribed and processed into CRISPR RNA (crRNA). Acts as a dsDNA endonuclease. Involved in the integration of spacer DNA into the CRISPR cassette.</text>
</comment>
<dbReference type="GO" id="GO:0051607">
    <property type="term" value="P:defense response to virus"/>
    <property type="evidence" value="ECO:0007669"/>
    <property type="project" value="UniProtKB-UniRule"/>
</dbReference>
<proteinExistence type="inferred from homology"/>
<keyword evidence="10" id="KW-1185">Reference proteome</keyword>
<dbReference type="Gene3D" id="1.20.120.920">
    <property type="entry name" value="CRISPR-associated endonuclease Cas1, C-terminal domain"/>
    <property type="match status" value="1"/>
</dbReference>
<dbReference type="Proteomes" id="UP000185491">
    <property type="component" value="Chromosome"/>
</dbReference>
<accession>A0A1L7D5N3</accession>
<dbReference type="InterPro" id="IPR042211">
    <property type="entry name" value="CRISPR-assoc_Cas1_N"/>
</dbReference>
<dbReference type="GO" id="GO:0003677">
    <property type="term" value="F:DNA binding"/>
    <property type="evidence" value="ECO:0007669"/>
    <property type="project" value="UniProtKB-KW"/>
</dbReference>
<keyword evidence="3 8" id="KW-0255">Endonuclease</keyword>
<comment type="similarity">
    <text evidence="8">Belongs to the CRISPR-associated endonuclease Cas1 family.</text>
</comment>
<feature type="binding site" evidence="8">
    <location>
        <position position="146"/>
    </location>
    <ligand>
        <name>Mn(2+)</name>
        <dbReference type="ChEBI" id="CHEBI:29035"/>
    </ligand>
</feature>
<dbReference type="PANTHER" id="PTHR34353">
    <property type="entry name" value="CRISPR-ASSOCIATED ENDONUCLEASE CAS1 1"/>
    <property type="match status" value="1"/>
</dbReference>
<feature type="binding site" evidence="8">
    <location>
        <position position="213"/>
    </location>
    <ligand>
        <name>Mn(2+)</name>
        <dbReference type="ChEBI" id="CHEBI:29035"/>
    </ligand>
</feature>
<gene>
    <name evidence="8" type="primary">cas1</name>
    <name evidence="9" type="ORF">CPHO_10455</name>
</gene>
<dbReference type="Gene3D" id="3.100.10.20">
    <property type="entry name" value="CRISPR-associated endonuclease Cas1, N-terminal domain"/>
    <property type="match status" value="1"/>
</dbReference>
<evidence type="ECO:0000256" key="5">
    <source>
        <dbReference type="ARBA" id="ARBA00022842"/>
    </source>
</evidence>
<keyword evidence="8" id="KW-0464">Manganese</keyword>
<dbReference type="NCBIfam" id="TIGR03638">
    <property type="entry name" value="cas1_ECOLI"/>
    <property type="match status" value="1"/>
</dbReference>
<dbReference type="RefSeq" id="WP_075735601.1">
    <property type="nucleotide sequence ID" value="NZ_CP009249.1"/>
</dbReference>
<dbReference type="InterPro" id="IPR033641">
    <property type="entry name" value="Cas1_I-E"/>
</dbReference>
<reference evidence="9 10" key="1">
    <citation type="submission" date="2014-08" db="EMBL/GenBank/DDBJ databases">
        <title>Complete genome sequence of Corynebacterium phocae M408/89/1(T)(=DSM 44612(T)), isolated from the common seal (Phoca vitulina).</title>
        <authorList>
            <person name="Ruckert C."/>
            <person name="Albersmeier A."/>
            <person name="Winkler A."/>
            <person name="Kalinowski J."/>
        </authorList>
    </citation>
    <scope>NUCLEOTIDE SEQUENCE [LARGE SCALE GENOMIC DNA]</scope>
    <source>
        <strain evidence="9 10">M408/89/1</strain>
    </source>
</reference>
<evidence type="ECO:0000256" key="4">
    <source>
        <dbReference type="ARBA" id="ARBA00022801"/>
    </source>
</evidence>
<dbReference type="EC" id="3.1.-.-" evidence="8"/>
<evidence type="ECO:0000256" key="6">
    <source>
        <dbReference type="ARBA" id="ARBA00023118"/>
    </source>
</evidence>
<evidence type="ECO:0000256" key="1">
    <source>
        <dbReference type="ARBA" id="ARBA00022722"/>
    </source>
</evidence>
<dbReference type="AlphaFoldDB" id="A0A1L7D5N3"/>
<dbReference type="NCBIfam" id="TIGR00287">
    <property type="entry name" value="cas1"/>
    <property type="match status" value="1"/>
</dbReference>
<evidence type="ECO:0000256" key="7">
    <source>
        <dbReference type="ARBA" id="ARBA00023125"/>
    </source>
</evidence>
<dbReference type="InterPro" id="IPR002729">
    <property type="entry name" value="CRISPR-assoc_Cas1"/>
</dbReference>
<evidence type="ECO:0000256" key="8">
    <source>
        <dbReference type="HAMAP-Rule" id="MF_01470"/>
    </source>
</evidence>
<dbReference type="STRING" id="161895.CPHO_10455"/>
<dbReference type="InterPro" id="IPR042206">
    <property type="entry name" value="CRISPR-assoc_Cas1_C"/>
</dbReference>
<protein>
    <recommendedName>
        <fullName evidence="8">CRISPR-associated endonuclease Cas1</fullName>
        <ecNumber evidence="8">3.1.-.-</ecNumber>
    </recommendedName>
</protein>
<feature type="binding site" evidence="8">
    <location>
        <position position="226"/>
    </location>
    <ligand>
        <name>Mn(2+)</name>
        <dbReference type="ChEBI" id="CHEBI:29035"/>
    </ligand>
</feature>
<dbReference type="KEGG" id="cpho:CPHO_10455"/>
<evidence type="ECO:0000313" key="9">
    <source>
        <dbReference type="EMBL" id="APT93242.1"/>
    </source>
</evidence>
<dbReference type="HAMAP" id="MF_01470">
    <property type="entry name" value="Cas1"/>
    <property type="match status" value="1"/>
</dbReference>
<keyword evidence="4 8" id="KW-0378">Hydrolase</keyword>
<dbReference type="PANTHER" id="PTHR34353:SF3">
    <property type="entry name" value="CRISPR-ASSOCIATED ENDONUCLEASE CAS1"/>
    <property type="match status" value="1"/>
</dbReference>
<keyword evidence="5 8" id="KW-0460">Magnesium</keyword>
<dbReference type="GO" id="GO:0046872">
    <property type="term" value="F:metal ion binding"/>
    <property type="evidence" value="ECO:0007669"/>
    <property type="project" value="UniProtKB-UniRule"/>
</dbReference>
<organism evidence="9 10">
    <name type="scientific">Corynebacterium phocae</name>
    <dbReference type="NCBI Taxonomy" id="161895"/>
    <lineage>
        <taxon>Bacteria</taxon>
        <taxon>Bacillati</taxon>
        <taxon>Actinomycetota</taxon>
        <taxon>Actinomycetes</taxon>
        <taxon>Mycobacteriales</taxon>
        <taxon>Corynebacteriaceae</taxon>
        <taxon>Corynebacterium</taxon>
    </lineage>
</organism>